<evidence type="ECO:0000313" key="4">
    <source>
        <dbReference type="EMBL" id="EMR4592058.1"/>
    </source>
</evidence>
<dbReference type="EMBL" id="ABEXCJ040000005">
    <property type="protein sequence ID" value="ELR5218450.1"/>
    <property type="molecule type" value="Genomic_DNA"/>
</dbReference>
<gene>
    <name evidence="3" type="ORF">M0K77_002976</name>
    <name evidence="4" type="ORF">M0K77_004452</name>
    <name evidence="1" type="ORF">M0K77_RS14880</name>
    <name evidence="2" type="ORF">M0K77_RS22260</name>
</gene>
<sequence length="294" mass="33770">MTNINKLFQIHIEIKPSSIARPKNKKNVFLAGIHRLMNTLLKLPKKIDNVKKTDIKQPGKNSIQPNIITLKAAPTEMVIPEKTTQKRQKSETLAPQKVDIKPIATKTTAIEIDKFVESLNHINITFKNDAYGANHRPTFLVKNHPSDRTITLNRHNYLGKGEYGTAYRVGNFVIKIPHRDLIFEYNKYAKYDRCARVLNEINQDVNFARSITLTNGNVILVTKFIKGSEIKGEEAYNFVKSRGRIIFDPNSDGNVKKDRHDNLFLIDADFVAQPKRLNRTMSIGTIEIHHRYRK</sequence>
<dbReference type="EMBL" id="ABEXCJ040000042">
    <property type="protein sequence ID" value="ELR5219871.1"/>
    <property type="molecule type" value="Genomic_DNA"/>
</dbReference>
<evidence type="ECO:0000313" key="1">
    <source>
        <dbReference type="EMBL" id="ELR5218450.1"/>
    </source>
</evidence>
<proteinExistence type="predicted"/>
<evidence type="ECO:0000313" key="2">
    <source>
        <dbReference type="EMBL" id="ELR5219871.1"/>
    </source>
</evidence>
<reference evidence="1" key="1">
    <citation type="submission" date="2023-10" db="EMBL/GenBank/DDBJ databases">
        <authorList>
            <consortium name="Clinical and Environmental Microbiology Branch: Whole genome sequencing antimicrobial resistance pathogens in the healthcare setting"/>
        </authorList>
    </citation>
    <scope>NUCLEOTIDE SEQUENCE</scope>
    <source>
        <strain evidence="1">2020QW-00022</strain>
    </source>
</reference>
<dbReference type="EMBL" id="ABEXCJ050000005">
    <property type="protein sequence ID" value="EMR4590637.1"/>
    <property type="molecule type" value="Genomic_DNA"/>
</dbReference>
<dbReference type="AlphaFoldDB" id="A0AAD2ZNT8"/>
<accession>A0AAD2ZNT8</accession>
<dbReference type="EMBL" id="ABEXCJ050000042">
    <property type="protein sequence ID" value="EMR4592058.1"/>
    <property type="molecule type" value="Genomic_DNA"/>
</dbReference>
<organism evidence="1">
    <name type="scientific">Providencia rettgeri</name>
    <dbReference type="NCBI Taxonomy" id="587"/>
    <lineage>
        <taxon>Bacteria</taxon>
        <taxon>Pseudomonadati</taxon>
        <taxon>Pseudomonadota</taxon>
        <taxon>Gammaproteobacteria</taxon>
        <taxon>Enterobacterales</taxon>
        <taxon>Morganellaceae</taxon>
        <taxon>Providencia</taxon>
    </lineage>
</organism>
<protein>
    <submittedName>
        <fullName evidence="1">Uncharacterized protein</fullName>
    </submittedName>
</protein>
<name>A0AAD2ZNT8_PRORE</name>
<evidence type="ECO:0000313" key="3">
    <source>
        <dbReference type="EMBL" id="EMR4590637.1"/>
    </source>
</evidence>
<comment type="caution">
    <text evidence="1">The sequence shown here is derived from an EMBL/GenBank/DDBJ whole genome shotgun (WGS) entry which is preliminary data.</text>
</comment>